<dbReference type="PANTHER" id="PTHR43464">
    <property type="entry name" value="METHYLTRANSFERASE"/>
    <property type="match status" value="1"/>
</dbReference>
<sequence>MSDKETLSVYAARADEYSALADADTQSNPALAAFIAALPDGADVLDLGSGPGAAAAAMARAGLRATAWDPVAEMVTLAARNEGVAAEQKGFDDLTGTACYDGIWASFSLLHAPREAFPRYLAAIARALRPGGVFHIGMKTGTGSKRDGIGRLYTYYTTKELSGLLAAAGFTVSDVTTGEDAGLDGVIAPWVRIIARA</sequence>
<gene>
    <name evidence="5" type="ORF">G3256_02570</name>
</gene>
<dbReference type="EMBL" id="CP048788">
    <property type="protein sequence ID" value="QJF50129.1"/>
    <property type="molecule type" value="Genomic_DNA"/>
</dbReference>
<accession>A0A858SMQ3</accession>
<dbReference type="GO" id="GO:0032259">
    <property type="term" value="P:methylation"/>
    <property type="evidence" value="ECO:0007669"/>
    <property type="project" value="UniProtKB-KW"/>
</dbReference>
<dbReference type="InterPro" id="IPR029063">
    <property type="entry name" value="SAM-dependent_MTases_sf"/>
</dbReference>
<dbReference type="SUPFAM" id="SSF53335">
    <property type="entry name" value="S-adenosyl-L-methionine-dependent methyltransferases"/>
    <property type="match status" value="1"/>
</dbReference>
<evidence type="ECO:0000256" key="1">
    <source>
        <dbReference type="ARBA" id="ARBA00022603"/>
    </source>
</evidence>
<evidence type="ECO:0000259" key="4">
    <source>
        <dbReference type="Pfam" id="PF13649"/>
    </source>
</evidence>
<dbReference type="Pfam" id="PF13649">
    <property type="entry name" value="Methyltransf_25"/>
    <property type="match status" value="1"/>
</dbReference>
<dbReference type="InterPro" id="IPR041698">
    <property type="entry name" value="Methyltransf_25"/>
</dbReference>
<dbReference type="PANTHER" id="PTHR43464:SF19">
    <property type="entry name" value="UBIQUINONE BIOSYNTHESIS O-METHYLTRANSFERASE, MITOCHONDRIAL"/>
    <property type="match status" value="1"/>
</dbReference>
<evidence type="ECO:0000256" key="3">
    <source>
        <dbReference type="ARBA" id="ARBA00022691"/>
    </source>
</evidence>
<dbReference type="Gene3D" id="3.40.50.150">
    <property type="entry name" value="Vaccinia Virus protein VP39"/>
    <property type="match status" value="1"/>
</dbReference>
<dbReference type="KEGG" id="rpon:G3256_02570"/>
<protein>
    <submittedName>
        <fullName evidence="5">Class I SAM-dependent methyltransferase</fullName>
    </submittedName>
</protein>
<evidence type="ECO:0000256" key="2">
    <source>
        <dbReference type="ARBA" id="ARBA00022679"/>
    </source>
</evidence>
<evidence type="ECO:0000313" key="6">
    <source>
        <dbReference type="Proteomes" id="UP000503308"/>
    </source>
</evidence>
<dbReference type="RefSeq" id="WP_169639353.1">
    <property type="nucleotide sequence ID" value="NZ_CP048788.1"/>
</dbReference>
<keyword evidence="2 5" id="KW-0808">Transferase</keyword>
<name>A0A858SMQ3_9RHOB</name>
<organism evidence="5 6">
    <name type="scientific">Roseobacter ponti</name>
    <dbReference type="NCBI Taxonomy" id="1891787"/>
    <lineage>
        <taxon>Bacteria</taxon>
        <taxon>Pseudomonadati</taxon>
        <taxon>Pseudomonadota</taxon>
        <taxon>Alphaproteobacteria</taxon>
        <taxon>Rhodobacterales</taxon>
        <taxon>Roseobacteraceae</taxon>
        <taxon>Roseobacter</taxon>
    </lineage>
</organism>
<keyword evidence="3" id="KW-0949">S-adenosyl-L-methionine</keyword>
<dbReference type="GO" id="GO:0008168">
    <property type="term" value="F:methyltransferase activity"/>
    <property type="evidence" value="ECO:0007669"/>
    <property type="project" value="UniProtKB-KW"/>
</dbReference>
<keyword evidence="1 5" id="KW-0489">Methyltransferase</keyword>
<dbReference type="CDD" id="cd02440">
    <property type="entry name" value="AdoMet_MTases"/>
    <property type="match status" value="1"/>
</dbReference>
<evidence type="ECO:0000313" key="5">
    <source>
        <dbReference type="EMBL" id="QJF50129.1"/>
    </source>
</evidence>
<proteinExistence type="predicted"/>
<feature type="domain" description="Methyltransferase" evidence="4">
    <location>
        <begin position="44"/>
        <end position="132"/>
    </location>
</feature>
<dbReference type="AlphaFoldDB" id="A0A858SMQ3"/>
<keyword evidence="6" id="KW-1185">Reference proteome</keyword>
<dbReference type="Proteomes" id="UP000503308">
    <property type="component" value="Chromosome"/>
</dbReference>
<reference evidence="5 6" key="1">
    <citation type="submission" date="2020-02" db="EMBL/GenBank/DDBJ databases">
        <title>Genome sequence of Roseobacter ponti.</title>
        <authorList>
            <person name="Hollensteiner J."/>
            <person name="Schneider D."/>
            <person name="Poehlein A."/>
            <person name="Daniel R."/>
        </authorList>
    </citation>
    <scope>NUCLEOTIDE SEQUENCE [LARGE SCALE GENOMIC DNA]</scope>
    <source>
        <strain evidence="5 6">DSM 106830</strain>
    </source>
</reference>